<dbReference type="Pfam" id="PF21666">
    <property type="entry name" value="DUF4246_N"/>
    <property type="match status" value="1"/>
</dbReference>
<protein>
    <submittedName>
        <fullName evidence="4">Uncharacterized protein</fullName>
    </submittedName>
</protein>
<accession>A0A0C3FSX5</accession>
<reference evidence="5" key="2">
    <citation type="submission" date="2015-01" db="EMBL/GenBank/DDBJ databases">
        <title>Evolutionary Origins and Diversification of the Mycorrhizal Mutualists.</title>
        <authorList>
            <consortium name="DOE Joint Genome Institute"/>
            <consortium name="Mycorrhizal Genomics Consortium"/>
            <person name="Kohler A."/>
            <person name="Kuo A."/>
            <person name="Nagy L.G."/>
            <person name="Floudas D."/>
            <person name="Copeland A."/>
            <person name="Barry K.W."/>
            <person name="Cichocki N."/>
            <person name="Veneault-Fourrey C."/>
            <person name="LaButti K."/>
            <person name="Lindquist E.A."/>
            <person name="Lipzen A."/>
            <person name="Lundell T."/>
            <person name="Morin E."/>
            <person name="Murat C."/>
            <person name="Riley R."/>
            <person name="Ohm R."/>
            <person name="Sun H."/>
            <person name="Tunlid A."/>
            <person name="Henrissat B."/>
            <person name="Grigoriev I.V."/>
            <person name="Hibbett D.S."/>
            <person name="Martin F."/>
        </authorList>
    </citation>
    <scope>NUCLEOTIDE SEQUENCE [LARGE SCALE GENOMIC DNA]</scope>
    <source>
        <strain evidence="5">F 1598</strain>
    </source>
</reference>
<proteinExistence type="predicted"/>
<evidence type="ECO:0000259" key="3">
    <source>
        <dbReference type="Pfam" id="PF21666"/>
    </source>
</evidence>
<dbReference type="PANTHER" id="PTHR33119:SF1">
    <property type="entry name" value="FE2OG DIOXYGENASE DOMAIN-CONTAINING PROTEIN"/>
    <property type="match status" value="1"/>
</dbReference>
<feature type="compositionally biased region" description="Acidic residues" evidence="1">
    <location>
        <begin position="569"/>
        <end position="579"/>
    </location>
</feature>
<name>A0A0C3FSX5_PILCF</name>
<feature type="domain" description="DUF4246" evidence="2">
    <location>
        <begin position="375"/>
        <end position="801"/>
    </location>
</feature>
<dbReference type="AlphaFoldDB" id="A0A0C3FSX5"/>
<evidence type="ECO:0000259" key="2">
    <source>
        <dbReference type="Pfam" id="PF14033"/>
    </source>
</evidence>
<dbReference type="HOGENOM" id="CLU_336186_0_0_1"/>
<dbReference type="Pfam" id="PF14033">
    <property type="entry name" value="DUF4246"/>
    <property type="match status" value="1"/>
</dbReference>
<gene>
    <name evidence="4" type="ORF">PILCRDRAFT_820095</name>
</gene>
<evidence type="ECO:0000256" key="1">
    <source>
        <dbReference type="SAM" id="MobiDB-lite"/>
    </source>
</evidence>
<dbReference type="EMBL" id="KN832993">
    <property type="protein sequence ID" value="KIM82809.1"/>
    <property type="molecule type" value="Genomic_DNA"/>
</dbReference>
<reference evidence="4 5" key="1">
    <citation type="submission" date="2014-04" db="EMBL/GenBank/DDBJ databases">
        <authorList>
            <consortium name="DOE Joint Genome Institute"/>
            <person name="Kuo A."/>
            <person name="Tarkka M."/>
            <person name="Buscot F."/>
            <person name="Kohler A."/>
            <person name="Nagy L.G."/>
            <person name="Floudas D."/>
            <person name="Copeland A."/>
            <person name="Barry K.W."/>
            <person name="Cichocki N."/>
            <person name="Veneault-Fourrey C."/>
            <person name="LaButti K."/>
            <person name="Lindquist E.A."/>
            <person name="Lipzen A."/>
            <person name="Lundell T."/>
            <person name="Morin E."/>
            <person name="Murat C."/>
            <person name="Sun H."/>
            <person name="Tunlid A."/>
            <person name="Henrissat B."/>
            <person name="Grigoriev I.V."/>
            <person name="Hibbett D.S."/>
            <person name="Martin F."/>
            <person name="Nordberg H.P."/>
            <person name="Cantor M.N."/>
            <person name="Hua S.X."/>
        </authorList>
    </citation>
    <scope>NUCLEOTIDE SEQUENCE [LARGE SCALE GENOMIC DNA]</scope>
    <source>
        <strain evidence="4 5">F 1598</strain>
    </source>
</reference>
<dbReference type="InParanoid" id="A0A0C3FSX5"/>
<dbReference type="Proteomes" id="UP000054166">
    <property type="component" value="Unassembled WGS sequence"/>
</dbReference>
<feature type="region of interest" description="Disordered" evidence="1">
    <location>
        <begin position="566"/>
        <end position="605"/>
    </location>
</feature>
<dbReference type="InterPro" id="IPR049192">
    <property type="entry name" value="DUF4246_C"/>
</dbReference>
<dbReference type="PANTHER" id="PTHR33119">
    <property type="entry name" value="IFI3P"/>
    <property type="match status" value="1"/>
</dbReference>
<keyword evidence="5" id="KW-1185">Reference proteome</keyword>
<organism evidence="4 5">
    <name type="scientific">Piloderma croceum (strain F 1598)</name>
    <dbReference type="NCBI Taxonomy" id="765440"/>
    <lineage>
        <taxon>Eukaryota</taxon>
        <taxon>Fungi</taxon>
        <taxon>Dikarya</taxon>
        <taxon>Basidiomycota</taxon>
        <taxon>Agaricomycotina</taxon>
        <taxon>Agaricomycetes</taxon>
        <taxon>Agaricomycetidae</taxon>
        <taxon>Atheliales</taxon>
        <taxon>Atheliaceae</taxon>
        <taxon>Piloderma</taxon>
    </lineage>
</organism>
<evidence type="ECO:0000313" key="4">
    <source>
        <dbReference type="EMBL" id="KIM82809.1"/>
    </source>
</evidence>
<feature type="domain" description="DUF4246" evidence="3">
    <location>
        <begin position="274"/>
        <end position="364"/>
    </location>
</feature>
<sequence length="848" mass="97897">MGQYWLFINLDKRQCFSWPAKLGEFLFDGSPEDLIRLFEHQTEAFLHQHLDLHALSIFLDREDTPDSWIGDRIICLGDDPQTDLPKGLLSSSEQVELNETGNNSTRMGLFEFAETKFSKPKHERSYLRSRKSPAQNSRMRVLRNLSKHEYVREDAIKVDATMKLVGDSPMVERIGLGEVILSRICWSTDDNCAMRYDGNIHRGVWAGDRFDITTIDQVEFSDGGMAWTDVSVEVASEITAIWVSEYGNQWLDYKMLDATPDYLHLPKQCSRHELPGFGLPLDFEPHEGYTSYHWDPYSREIKHISHSSQSGPLYPNALYHKSAPMRLTPLRELTMMRVMNRLTEKGEWNIKIFDDTTIAKWKAEALSAPDIDITERMVTWCINELQYKAKKFQETGMITAYDGDIVKSDTTVPLTLRNTLKAAVAPLENVPEIYRDWGFDSNDIILDLIHPSLFPVVYGRTKILNDSVVGLDNCVEKCGDGVTLRSPSVHHTGRHHYNLEYQWLPCDVGFEDNRAKITSYINNLHPKAYKPLYEVIERIIELAIPLWNQTLTPLKSRHYNTPRINYDLYESDSDPDSLPEEPQAQQLPNESEGDHPEQNDDWESDTIVRPEPENFALPRWDLNDDGTQSNDEMRVDLKKEFSERSLQIIVKLANIHLTPEEPNYDGGEWHVEGRPNEHICATALYYYDSANITENCASFRQQSVATAEGFSYEHDYHDWFSEVFGCQQKGPVLQYVGDVPTNEGRLITFPNVFQHRVLPFQLLDKTKPGHRKVLTLYLVDPHIRIISSANVPCQQREWWAQEIRGQGLFQTLPAEIHNEVIRNVTEFPIGIDEAKDLRELMERDVFFH</sequence>
<dbReference type="InterPro" id="IPR025340">
    <property type="entry name" value="DUF4246"/>
</dbReference>
<dbReference type="InterPro" id="IPR049207">
    <property type="entry name" value="DUF4246_N"/>
</dbReference>
<evidence type="ECO:0000313" key="5">
    <source>
        <dbReference type="Proteomes" id="UP000054166"/>
    </source>
</evidence>
<dbReference type="STRING" id="765440.A0A0C3FSX5"/>
<dbReference type="OrthoDB" id="415532at2759"/>